<reference evidence="2" key="2">
    <citation type="submission" date="2022-01" db="EMBL/GenBank/DDBJ databases">
        <authorList>
            <person name="Yamashiro T."/>
            <person name="Shiraishi A."/>
            <person name="Satake H."/>
            <person name="Nakayama K."/>
        </authorList>
    </citation>
    <scope>NUCLEOTIDE SEQUENCE</scope>
</reference>
<feature type="compositionally biased region" description="Basic and acidic residues" evidence="1">
    <location>
        <begin position="93"/>
        <end position="103"/>
    </location>
</feature>
<feature type="region of interest" description="Disordered" evidence="1">
    <location>
        <begin position="93"/>
        <end position="140"/>
    </location>
</feature>
<sequence length="140" mass="16350">MASSLTYRPDRKFLANLFNNSRDNLYFPSRNWTLAARKHLNNSLGEEGLKRQLLQSKPNSFLSHPIPECSCTISKPIGNNECPKWLKDSFLKSRTQENTRENENEQIDVERDEEEIGSDDEEGRSTYFYLDQDQEMDPND</sequence>
<feature type="compositionally biased region" description="Acidic residues" evidence="1">
    <location>
        <begin position="104"/>
        <end position="122"/>
    </location>
</feature>
<organism evidence="2 3">
    <name type="scientific">Tanacetum coccineum</name>
    <dbReference type="NCBI Taxonomy" id="301880"/>
    <lineage>
        <taxon>Eukaryota</taxon>
        <taxon>Viridiplantae</taxon>
        <taxon>Streptophyta</taxon>
        <taxon>Embryophyta</taxon>
        <taxon>Tracheophyta</taxon>
        <taxon>Spermatophyta</taxon>
        <taxon>Magnoliopsida</taxon>
        <taxon>eudicotyledons</taxon>
        <taxon>Gunneridae</taxon>
        <taxon>Pentapetalae</taxon>
        <taxon>asterids</taxon>
        <taxon>campanulids</taxon>
        <taxon>Asterales</taxon>
        <taxon>Asteraceae</taxon>
        <taxon>Asteroideae</taxon>
        <taxon>Anthemideae</taxon>
        <taxon>Anthemidinae</taxon>
        <taxon>Tanacetum</taxon>
    </lineage>
</organism>
<accession>A0ABQ5BLI7</accession>
<dbReference type="EMBL" id="BQNB010013312">
    <property type="protein sequence ID" value="GJT14433.1"/>
    <property type="molecule type" value="Genomic_DNA"/>
</dbReference>
<evidence type="ECO:0000313" key="2">
    <source>
        <dbReference type="EMBL" id="GJT14433.1"/>
    </source>
</evidence>
<proteinExistence type="predicted"/>
<evidence type="ECO:0000256" key="1">
    <source>
        <dbReference type="SAM" id="MobiDB-lite"/>
    </source>
</evidence>
<keyword evidence="3" id="KW-1185">Reference proteome</keyword>
<protein>
    <submittedName>
        <fullName evidence="2">Uncharacterized protein</fullName>
    </submittedName>
</protein>
<comment type="caution">
    <text evidence="2">The sequence shown here is derived from an EMBL/GenBank/DDBJ whole genome shotgun (WGS) entry which is preliminary data.</text>
</comment>
<gene>
    <name evidence="2" type="ORF">Tco_0861475</name>
</gene>
<dbReference type="Proteomes" id="UP001151760">
    <property type="component" value="Unassembled WGS sequence"/>
</dbReference>
<reference evidence="2" key="1">
    <citation type="journal article" date="2022" name="Int. J. Mol. Sci.">
        <title>Draft Genome of Tanacetum Coccineum: Genomic Comparison of Closely Related Tanacetum-Family Plants.</title>
        <authorList>
            <person name="Yamashiro T."/>
            <person name="Shiraishi A."/>
            <person name="Nakayama K."/>
            <person name="Satake H."/>
        </authorList>
    </citation>
    <scope>NUCLEOTIDE SEQUENCE</scope>
</reference>
<evidence type="ECO:0000313" key="3">
    <source>
        <dbReference type="Proteomes" id="UP001151760"/>
    </source>
</evidence>
<name>A0ABQ5BLI7_9ASTR</name>